<evidence type="ECO:0000313" key="8">
    <source>
        <dbReference type="EMBL" id="KAF3434330.1"/>
    </source>
</evidence>
<gene>
    <name evidence="8" type="ORF">FNV43_RR25433</name>
</gene>
<organism evidence="8 9">
    <name type="scientific">Rhamnella rubrinervis</name>
    <dbReference type="NCBI Taxonomy" id="2594499"/>
    <lineage>
        <taxon>Eukaryota</taxon>
        <taxon>Viridiplantae</taxon>
        <taxon>Streptophyta</taxon>
        <taxon>Embryophyta</taxon>
        <taxon>Tracheophyta</taxon>
        <taxon>Spermatophyta</taxon>
        <taxon>Magnoliopsida</taxon>
        <taxon>eudicotyledons</taxon>
        <taxon>Gunneridae</taxon>
        <taxon>Pentapetalae</taxon>
        <taxon>rosids</taxon>
        <taxon>fabids</taxon>
        <taxon>Rosales</taxon>
        <taxon>Rhamnaceae</taxon>
        <taxon>rhamnoid group</taxon>
        <taxon>Rhamneae</taxon>
        <taxon>Rhamnella</taxon>
    </lineage>
</organism>
<keyword evidence="5" id="KW-0472">Membrane</keyword>
<accession>A0A8K0DNK7</accession>
<dbReference type="Gene3D" id="3.80.10.10">
    <property type="entry name" value="Ribonuclease Inhibitor"/>
    <property type="match status" value="1"/>
</dbReference>
<comment type="subcellular location">
    <subcellularLocation>
        <location evidence="1">Membrane</location>
        <topology evidence="1">Single-pass type I membrane protein</topology>
    </subcellularLocation>
</comment>
<keyword evidence="6" id="KW-0675">Receptor</keyword>
<evidence type="ECO:0000313" key="9">
    <source>
        <dbReference type="Proteomes" id="UP000796880"/>
    </source>
</evidence>
<dbReference type="SUPFAM" id="SSF52058">
    <property type="entry name" value="L domain-like"/>
    <property type="match status" value="1"/>
</dbReference>
<evidence type="ECO:0000256" key="6">
    <source>
        <dbReference type="ARBA" id="ARBA00023170"/>
    </source>
</evidence>
<sequence length="166" mass="18874">MAMECRSGYIIIFEQLPWKYLDTLDIRSNLIQGHFPIPQPSTVFYFLSNNQLFGEIPSLICALTSIRRLDLSHNTLNGSIPLCLGNLSYLEVLDPWMNMFDGTIPTTISNGNSLINIFLNGNRLKGPLSRALLYCKNLEILDLGSNMINDTFPQWLESLPNPKFLY</sequence>
<dbReference type="PANTHER" id="PTHR48061:SF46">
    <property type="entry name" value="LEUCINE-RICH REPEAT-CONTAINING N-TERMINAL PLANT-TYPE DOMAIN-CONTAINING PROTEIN"/>
    <property type="match status" value="1"/>
</dbReference>
<keyword evidence="4" id="KW-1133">Transmembrane helix</keyword>
<evidence type="ECO:0000256" key="5">
    <source>
        <dbReference type="ARBA" id="ARBA00023136"/>
    </source>
</evidence>
<evidence type="ECO:0000256" key="3">
    <source>
        <dbReference type="ARBA" id="ARBA00022729"/>
    </source>
</evidence>
<dbReference type="InterPro" id="IPR046956">
    <property type="entry name" value="RLP23-like"/>
</dbReference>
<dbReference type="EMBL" id="VOIH02000011">
    <property type="protein sequence ID" value="KAF3434330.1"/>
    <property type="molecule type" value="Genomic_DNA"/>
</dbReference>
<protein>
    <recommendedName>
        <fullName evidence="10">Toll-like receptor 3</fullName>
    </recommendedName>
</protein>
<name>A0A8K0DNK7_9ROSA</name>
<evidence type="ECO:0000256" key="1">
    <source>
        <dbReference type="ARBA" id="ARBA00004479"/>
    </source>
</evidence>
<evidence type="ECO:0008006" key="10">
    <source>
        <dbReference type="Google" id="ProtNLM"/>
    </source>
</evidence>
<comment type="caution">
    <text evidence="8">The sequence shown here is derived from an EMBL/GenBank/DDBJ whole genome shotgun (WGS) entry which is preliminary data.</text>
</comment>
<dbReference type="Proteomes" id="UP000796880">
    <property type="component" value="Unassembled WGS sequence"/>
</dbReference>
<evidence type="ECO:0000256" key="7">
    <source>
        <dbReference type="ARBA" id="ARBA00023180"/>
    </source>
</evidence>
<evidence type="ECO:0000256" key="4">
    <source>
        <dbReference type="ARBA" id="ARBA00022989"/>
    </source>
</evidence>
<dbReference type="PANTHER" id="PTHR48061">
    <property type="entry name" value="LEUCINE-RICH REPEAT RECEPTOR PROTEIN KINASE EMS1-LIKE-RELATED"/>
    <property type="match status" value="1"/>
</dbReference>
<keyword evidence="2" id="KW-0812">Transmembrane</keyword>
<proteinExistence type="predicted"/>
<dbReference type="OrthoDB" id="1911164at2759"/>
<keyword evidence="7" id="KW-0325">Glycoprotein</keyword>
<dbReference type="InterPro" id="IPR032675">
    <property type="entry name" value="LRR_dom_sf"/>
</dbReference>
<dbReference type="InterPro" id="IPR001611">
    <property type="entry name" value="Leu-rich_rpt"/>
</dbReference>
<dbReference type="GO" id="GO:0016020">
    <property type="term" value="C:membrane"/>
    <property type="evidence" value="ECO:0007669"/>
    <property type="project" value="UniProtKB-SubCell"/>
</dbReference>
<keyword evidence="3" id="KW-0732">Signal</keyword>
<keyword evidence="9" id="KW-1185">Reference proteome</keyword>
<evidence type="ECO:0000256" key="2">
    <source>
        <dbReference type="ARBA" id="ARBA00022692"/>
    </source>
</evidence>
<dbReference type="AlphaFoldDB" id="A0A8K0DNK7"/>
<dbReference type="Pfam" id="PF00560">
    <property type="entry name" value="LRR_1"/>
    <property type="match status" value="2"/>
</dbReference>
<reference evidence="8" key="1">
    <citation type="submission" date="2020-03" db="EMBL/GenBank/DDBJ databases">
        <title>A high-quality chromosome-level genome assembly of a woody plant with both climbing and erect habits, Rhamnella rubrinervis.</title>
        <authorList>
            <person name="Lu Z."/>
            <person name="Yang Y."/>
            <person name="Zhu X."/>
            <person name="Sun Y."/>
        </authorList>
    </citation>
    <scope>NUCLEOTIDE SEQUENCE</scope>
    <source>
        <strain evidence="8">BYM</strain>
        <tissue evidence="8">Leaf</tissue>
    </source>
</reference>